<name>A0ABY1BBD4_9PSED</name>
<reference evidence="1 2" key="1">
    <citation type="submission" date="2016-10" db="EMBL/GenBank/DDBJ databases">
        <authorList>
            <person name="Varghese N."/>
            <person name="Submissions S."/>
        </authorList>
    </citation>
    <scope>NUCLEOTIDE SEQUENCE [LARGE SCALE GENOMIC DNA]</scope>
    <source>
        <strain evidence="1 2">CIP 109853</strain>
    </source>
</reference>
<gene>
    <name evidence="1" type="ORF">SAMN05216600_10618</name>
</gene>
<dbReference type="EMBL" id="FOFP01000006">
    <property type="protein sequence ID" value="SEQ44640.1"/>
    <property type="molecule type" value="Genomic_DNA"/>
</dbReference>
<dbReference type="SUPFAM" id="SSF46955">
    <property type="entry name" value="Putative DNA-binding domain"/>
    <property type="match status" value="1"/>
</dbReference>
<dbReference type="InterPro" id="IPR009061">
    <property type="entry name" value="DNA-bd_dom_put_sf"/>
</dbReference>
<protein>
    <submittedName>
        <fullName evidence="1">Uncharacterized protein</fullName>
    </submittedName>
</protein>
<evidence type="ECO:0000313" key="1">
    <source>
        <dbReference type="EMBL" id="SEQ44640.1"/>
    </source>
</evidence>
<organism evidence="1 2">
    <name type="scientific">Pseudomonas cuatrocienegasensis</name>
    <dbReference type="NCBI Taxonomy" id="543360"/>
    <lineage>
        <taxon>Bacteria</taxon>
        <taxon>Pseudomonadati</taxon>
        <taxon>Pseudomonadota</taxon>
        <taxon>Gammaproteobacteria</taxon>
        <taxon>Pseudomonadales</taxon>
        <taxon>Pseudomonadaceae</taxon>
        <taxon>Pseudomonas</taxon>
    </lineage>
</organism>
<dbReference type="Gene3D" id="1.10.1660.10">
    <property type="match status" value="1"/>
</dbReference>
<keyword evidence="2" id="KW-1185">Reference proteome</keyword>
<evidence type="ECO:0000313" key="2">
    <source>
        <dbReference type="Proteomes" id="UP000198512"/>
    </source>
</evidence>
<proteinExistence type="predicted"/>
<sequence>MACLEFLLRLRTTYMTIGKMQIFAKLRSAGDSTIAERRTPNAERRQILESHLQHVQAEVTAVQKAVAALQIKIDHYRALEAKEDV</sequence>
<dbReference type="Proteomes" id="UP000198512">
    <property type="component" value="Unassembled WGS sequence"/>
</dbReference>
<accession>A0ABY1BBD4</accession>
<comment type="caution">
    <text evidence="1">The sequence shown here is derived from an EMBL/GenBank/DDBJ whole genome shotgun (WGS) entry which is preliminary data.</text>
</comment>